<comment type="similarity">
    <text evidence="14">Belongs to the ABC transporter superfamily. UvrA family.</text>
</comment>
<dbReference type="Gene3D" id="3.40.50.300">
    <property type="entry name" value="P-loop containing nucleotide triphosphate hydrolases"/>
    <property type="match status" value="5"/>
</dbReference>
<feature type="compositionally biased region" description="Low complexity" evidence="17">
    <location>
        <begin position="21"/>
        <end position="33"/>
    </location>
</feature>
<reference evidence="19 20" key="1">
    <citation type="submission" date="2024-02" db="EMBL/GenBank/DDBJ databases">
        <title>Haloferula sargassicola NBRC 104335.</title>
        <authorList>
            <person name="Ichikawa N."/>
            <person name="Katano-Makiyama Y."/>
            <person name="Hidaka K."/>
        </authorList>
    </citation>
    <scope>NUCLEOTIDE SEQUENCE [LARGE SCALE GENOMIC DNA]</scope>
    <source>
        <strain evidence="19 20">NBRC 104335</strain>
    </source>
</reference>
<dbReference type="PROSITE" id="PS50893">
    <property type="entry name" value="ABC_TRANSPORTER_2"/>
    <property type="match status" value="2"/>
</dbReference>
<keyword evidence="12" id="KW-0238">DNA-binding</keyword>
<organism evidence="19 20">
    <name type="scientific">Haloferula sargassicola</name>
    <dbReference type="NCBI Taxonomy" id="490096"/>
    <lineage>
        <taxon>Bacteria</taxon>
        <taxon>Pseudomonadati</taxon>
        <taxon>Verrucomicrobiota</taxon>
        <taxon>Verrucomicrobiia</taxon>
        <taxon>Verrucomicrobiales</taxon>
        <taxon>Verrucomicrobiaceae</taxon>
        <taxon>Haloferula</taxon>
    </lineage>
</organism>
<dbReference type="Gene3D" id="3.30.1490.20">
    <property type="entry name" value="ATP-grasp fold, A domain"/>
    <property type="match status" value="1"/>
</dbReference>
<keyword evidence="9" id="KW-0862">Zinc</keyword>
<keyword evidence="20" id="KW-1185">Reference proteome</keyword>
<dbReference type="EMBL" id="BAABRI010000001">
    <property type="protein sequence ID" value="GAA5480933.1"/>
    <property type="molecule type" value="Genomic_DNA"/>
</dbReference>
<dbReference type="PANTHER" id="PTHR43152:SF3">
    <property type="entry name" value="UVRABC SYSTEM PROTEIN A"/>
    <property type="match status" value="1"/>
</dbReference>
<keyword evidence="8" id="KW-0863">Zinc-finger</keyword>
<evidence type="ECO:0000256" key="5">
    <source>
        <dbReference type="ARBA" id="ARBA00022741"/>
    </source>
</evidence>
<evidence type="ECO:0000256" key="8">
    <source>
        <dbReference type="ARBA" id="ARBA00022771"/>
    </source>
</evidence>
<evidence type="ECO:0000256" key="16">
    <source>
        <dbReference type="ARBA" id="ARBA00042156"/>
    </source>
</evidence>
<keyword evidence="10" id="KW-0067">ATP-binding</keyword>
<dbReference type="InterPro" id="IPR013815">
    <property type="entry name" value="ATP_grasp_subdomain_1"/>
</dbReference>
<name>A0ABP9UMD9_9BACT</name>
<dbReference type="SMART" id="SM00382">
    <property type="entry name" value="AAA"/>
    <property type="match status" value="4"/>
</dbReference>
<dbReference type="InterPro" id="IPR017871">
    <property type="entry name" value="ABC_transporter-like_CS"/>
</dbReference>
<proteinExistence type="inferred from homology"/>
<evidence type="ECO:0000256" key="17">
    <source>
        <dbReference type="SAM" id="MobiDB-lite"/>
    </source>
</evidence>
<keyword evidence="13" id="KW-0234">DNA repair</keyword>
<keyword evidence="6" id="KW-0227">DNA damage</keyword>
<gene>
    <name evidence="19" type="primary">uvrA_1</name>
    <name evidence="19" type="ORF">Hsar01_00138</name>
</gene>
<comment type="caution">
    <text evidence="19">The sequence shown here is derived from an EMBL/GenBank/DDBJ whole genome shotgun (WGS) entry which is preliminary data.</text>
</comment>
<evidence type="ECO:0000313" key="20">
    <source>
        <dbReference type="Proteomes" id="UP001476282"/>
    </source>
</evidence>
<feature type="domain" description="ABC transporter" evidence="18">
    <location>
        <begin position="1597"/>
        <end position="1934"/>
    </location>
</feature>
<dbReference type="InterPro" id="IPR041552">
    <property type="entry name" value="UvrA_DNA-bd"/>
</dbReference>
<dbReference type="InterPro" id="IPR041102">
    <property type="entry name" value="UvrA_inter"/>
</dbReference>
<keyword evidence="5" id="KW-0547">Nucleotide-binding</keyword>
<dbReference type="Gene3D" id="1.10.8.280">
    <property type="entry name" value="ABC transporter ATPase domain-like"/>
    <property type="match status" value="1"/>
</dbReference>
<evidence type="ECO:0000256" key="2">
    <source>
        <dbReference type="ARBA" id="ARBA00022490"/>
    </source>
</evidence>
<dbReference type="Gene3D" id="1.20.1580.10">
    <property type="entry name" value="ABC transporter ATPase like domain"/>
    <property type="match status" value="3"/>
</dbReference>
<comment type="subcellular location">
    <subcellularLocation>
        <location evidence="1">Cytoplasm</location>
    </subcellularLocation>
</comment>
<keyword evidence="2" id="KW-0963">Cytoplasm</keyword>
<feature type="compositionally biased region" description="Basic residues" evidence="17">
    <location>
        <begin position="1"/>
        <end position="20"/>
    </location>
</feature>
<evidence type="ECO:0000256" key="12">
    <source>
        <dbReference type="ARBA" id="ARBA00023125"/>
    </source>
</evidence>
<evidence type="ECO:0000256" key="13">
    <source>
        <dbReference type="ARBA" id="ARBA00023204"/>
    </source>
</evidence>
<dbReference type="PROSITE" id="PS00211">
    <property type="entry name" value="ABC_TRANSPORTER_1"/>
    <property type="match status" value="3"/>
</dbReference>
<dbReference type="Gene3D" id="3.30.190.20">
    <property type="match status" value="1"/>
</dbReference>
<evidence type="ECO:0000256" key="9">
    <source>
        <dbReference type="ARBA" id="ARBA00022833"/>
    </source>
</evidence>
<dbReference type="SUPFAM" id="SSF52540">
    <property type="entry name" value="P-loop containing nucleoside triphosphate hydrolases"/>
    <property type="match status" value="4"/>
</dbReference>
<evidence type="ECO:0000313" key="19">
    <source>
        <dbReference type="EMBL" id="GAA5480933.1"/>
    </source>
</evidence>
<keyword evidence="3" id="KW-0479">Metal-binding</keyword>
<evidence type="ECO:0000256" key="14">
    <source>
        <dbReference type="ARBA" id="ARBA00038000"/>
    </source>
</evidence>
<evidence type="ECO:0000256" key="15">
    <source>
        <dbReference type="ARBA" id="ARBA00039316"/>
    </source>
</evidence>
<dbReference type="Pfam" id="PF17755">
    <property type="entry name" value="UvrA_DNA-bind"/>
    <property type="match status" value="1"/>
</dbReference>
<sequence length="1941" mass="213075">MPAKKKPAAKKQPAKKRTRRAAASSSAVPSAKRASIAIRGARQHNLKGLDLDIPLGKLTVVTGPSGSGKSSLAFHTLYAEGQRRYVETFSPYVRQFFDRMDKPDVDRIDGIPPAIAIEQKNNIRTTRSTVGTLTELNDYLKLLFARAATGFDPKTGEEIKPDSPESAAAWALEHLDGEQVLVTFPVPIPEDTKTDDLFPFLNQQGYLRIFLNGEIHRTDEAQSAIGNLQSTVEVIQDRLKVTKSTYARLLEALEHAFTLGKGKSTIHHPPSSISRSFSSAWQNPATGFTLRPPTPALFSFNNPLGACPKCRGFGRVIGIDLDKAIPDPSLSLKKGAIKPFQGERGEECQRDLLRNCRERDISITTPFEDLDEDIQEWVKYGDRPDATMDEMEDLWRDGGWYGIKGFFDWLETKAYKMHVRVFLSRFRSYTACPKCRGKRLQPEALCFKIAGHTLPDLWQLPVSELLPLISNLKSQISNHSALELVLTEIVSRLTYLDQVGLAYLTLDRPARTLSGGEIERVNLTTCLGASLSNTLFVLDEPTVGLHARDIERLVKVMHDLRDKGNTIVVVEHEESVMRAADEIIDLGPASGENGGTLLYQGPVGEFDSVQSSVFRKGREPAEREASSLNTENCQLANCCGTLPWLSGEKQIHPPKQVREPGDARLNLKGATRHNLKKLDLDLPLGLFVCLTGVSGSGKSTLAHDVLFANLAKRLKKDIPELDPAPIKELRGTQYLKDVLIVDQSPLARTPRSTPAILLGAFNEIRQLFAQTPDAKSRNCNTGFFSFNSGEGRCDRCSGAGFEKVEMQFLSDIQVTCPDCGGRRYKPSTLDILYRGKSIADVLELTIDQALAFYADDPSSTSSTRKRHSSIRGALRPLAEVGLGYVKLGQPLNTLSGGESQRLKLCQIIAETGKKADARHTRSKLLILDEPTTGLHFTDIERLLGVFQRLVDHGHSLLVIEHNLDVIRSADWLIELGPGAGKDGGQLVAQGPPKKVAKLKTETARFLRKRSTGVPPVNQQEPALSTALSPSTISLKGAREHNLKNISIDIPRDQLVVVSGLSGSGKSTLAFDILFAEGQRRFLDSMSAYARQFAEQLEKPDLDLLSGLPPTVAIEQRVSQGGMKSTVATVTELWNFIRLLYAKLGTRYCPDCDVPVEKQSIAAIEKAIRGHLKQGAVSILAPVIRGRKGYHTEVADWALKQGFTKLLVDGQLRDAEGFTRLERFREHDLDVVVAEISDLTRSSIVDLQSAIPRALDIGKGTLRLITPGRKLELLSTEASCPSCRRSFDELDPRLFSFNSPHGWCPTCRGHGVTPKRKLHLDVSRHDSVLAAELDADRKIERMDDDELVECPDCHGSRLNPESRAVRLSISGCPGPGQAVEAAPRRESVSIADLSRLPVADAATHFSKTSFTGKREQLIARDILPEITQRLAFLDHVGLGYLQLDRSAKTLSGGESQRIRLAAQLGSNLQGVLYVLDEPTIGLHPRDNAKLLDTLTGLRDRGNSLIIVEHDEDTIARADHLIDLGPGAGRLGGEIVYQGPPPGVASVQFSDFRKKPKKTAKRAASSLNTENWNLANSPTYQALTHPIIHPMRGERRKIGKTHPLLKLTGCSANNLKGLDVAIPLGRLIVLTGISGSGKSTLMHQCIGVAADAKRSNKAAPFLRASGFQKIKSTYEVDQSPIGKTSRSCPATYVKVFDDIRKLFAQLPDSRMRGYDASRFSFNTGEGRCPVCEGNGRVKLEMDFLPTTWVPCEACDELRYNPATLDVRFREKNIGEVLKMTIEQAAGFFESQPRIATPLQLLADTGLGYLQLGQPSPTLSGGEAQRIKLVSQLIRGRSAKAQLTTRELKTSNLYLIEEPTVGLHLEDVKRLIDVLHRLVDEGHTVVVIEHHMAVAAEADWILDLGPEGGDAGGRIVAEGPPEKIARSKKSATAPFLSTELANKG</sequence>
<dbReference type="InterPro" id="IPR027417">
    <property type="entry name" value="P-loop_NTPase"/>
</dbReference>
<keyword evidence="11" id="KW-0267">Excision nuclease</keyword>
<evidence type="ECO:0000256" key="3">
    <source>
        <dbReference type="ARBA" id="ARBA00022723"/>
    </source>
</evidence>
<evidence type="ECO:0000256" key="1">
    <source>
        <dbReference type="ARBA" id="ARBA00004496"/>
    </source>
</evidence>
<feature type="domain" description="ABC transporter" evidence="18">
    <location>
        <begin position="657"/>
        <end position="1002"/>
    </location>
</feature>
<evidence type="ECO:0000256" key="11">
    <source>
        <dbReference type="ARBA" id="ARBA00022881"/>
    </source>
</evidence>
<evidence type="ECO:0000256" key="6">
    <source>
        <dbReference type="ARBA" id="ARBA00022763"/>
    </source>
</evidence>
<dbReference type="PANTHER" id="PTHR43152">
    <property type="entry name" value="UVRABC SYSTEM PROTEIN A"/>
    <property type="match status" value="1"/>
</dbReference>
<dbReference type="Proteomes" id="UP001476282">
    <property type="component" value="Unassembled WGS sequence"/>
</dbReference>
<keyword evidence="7" id="KW-0228">DNA excision</keyword>
<evidence type="ECO:0000256" key="7">
    <source>
        <dbReference type="ARBA" id="ARBA00022769"/>
    </source>
</evidence>
<dbReference type="RefSeq" id="WP_353565091.1">
    <property type="nucleotide sequence ID" value="NZ_BAABRI010000001.1"/>
</dbReference>
<accession>A0ABP9UMD9</accession>
<evidence type="ECO:0000256" key="10">
    <source>
        <dbReference type="ARBA" id="ARBA00022840"/>
    </source>
</evidence>
<dbReference type="Pfam" id="PF17760">
    <property type="entry name" value="UvrA_inter"/>
    <property type="match status" value="2"/>
</dbReference>
<dbReference type="InterPro" id="IPR003593">
    <property type="entry name" value="AAA+_ATPase"/>
</dbReference>
<evidence type="ECO:0000256" key="4">
    <source>
        <dbReference type="ARBA" id="ARBA00022737"/>
    </source>
</evidence>
<feature type="region of interest" description="Disordered" evidence="17">
    <location>
        <begin position="1"/>
        <end position="33"/>
    </location>
</feature>
<protein>
    <recommendedName>
        <fullName evidence="15">UvrABC system protein A</fullName>
    </recommendedName>
    <alternativeName>
        <fullName evidence="16">Excinuclease ABC subunit A</fullName>
    </alternativeName>
</protein>
<dbReference type="InterPro" id="IPR003439">
    <property type="entry name" value="ABC_transporter-like_ATP-bd"/>
</dbReference>
<keyword evidence="4" id="KW-0677">Repeat</keyword>
<evidence type="ECO:0000259" key="18">
    <source>
        <dbReference type="PROSITE" id="PS50893"/>
    </source>
</evidence>